<reference evidence="2" key="1">
    <citation type="submission" date="2023-03" db="EMBL/GenBank/DDBJ databases">
        <title>Massive genome expansion in bonnet fungi (Mycena s.s.) driven by repeated elements and novel gene families across ecological guilds.</title>
        <authorList>
            <consortium name="Lawrence Berkeley National Laboratory"/>
            <person name="Harder C.B."/>
            <person name="Miyauchi S."/>
            <person name="Viragh M."/>
            <person name="Kuo A."/>
            <person name="Thoen E."/>
            <person name="Andreopoulos B."/>
            <person name="Lu D."/>
            <person name="Skrede I."/>
            <person name="Drula E."/>
            <person name="Henrissat B."/>
            <person name="Morin E."/>
            <person name="Kohler A."/>
            <person name="Barry K."/>
            <person name="LaButti K."/>
            <person name="Morin E."/>
            <person name="Salamov A."/>
            <person name="Lipzen A."/>
            <person name="Mereny Z."/>
            <person name="Hegedus B."/>
            <person name="Baldrian P."/>
            <person name="Stursova M."/>
            <person name="Weitz H."/>
            <person name="Taylor A."/>
            <person name="Grigoriev I.V."/>
            <person name="Nagy L.G."/>
            <person name="Martin F."/>
            <person name="Kauserud H."/>
        </authorList>
    </citation>
    <scope>NUCLEOTIDE SEQUENCE</scope>
    <source>
        <strain evidence="2">CBHHK182m</strain>
    </source>
</reference>
<dbReference type="PROSITE" id="PS50048">
    <property type="entry name" value="ZN2_CY6_FUNGAL_2"/>
    <property type="match status" value="1"/>
</dbReference>
<dbReference type="InterPro" id="IPR036864">
    <property type="entry name" value="Zn2-C6_fun-type_DNA-bd_sf"/>
</dbReference>
<dbReference type="SUPFAM" id="SSF57701">
    <property type="entry name" value="Zn2/Cys6 DNA-binding domain"/>
    <property type="match status" value="1"/>
</dbReference>
<accession>A0AAD7MSI8</accession>
<organism evidence="2 3">
    <name type="scientific">Mycena metata</name>
    <dbReference type="NCBI Taxonomy" id="1033252"/>
    <lineage>
        <taxon>Eukaryota</taxon>
        <taxon>Fungi</taxon>
        <taxon>Dikarya</taxon>
        <taxon>Basidiomycota</taxon>
        <taxon>Agaricomycotina</taxon>
        <taxon>Agaricomycetes</taxon>
        <taxon>Agaricomycetidae</taxon>
        <taxon>Agaricales</taxon>
        <taxon>Marasmiineae</taxon>
        <taxon>Mycenaceae</taxon>
        <taxon>Mycena</taxon>
    </lineage>
</organism>
<evidence type="ECO:0000313" key="3">
    <source>
        <dbReference type="Proteomes" id="UP001215598"/>
    </source>
</evidence>
<evidence type="ECO:0000259" key="1">
    <source>
        <dbReference type="PROSITE" id="PS50048"/>
    </source>
</evidence>
<dbReference type="InterPro" id="IPR001138">
    <property type="entry name" value="Zn2Cys6_DnaBD"/>
</dbReference>
<protein>
    <recommendedName>
        <fullName evidence="1">Zn(2)-C6 fungal-type domain-containing protein</fullName>
    </recommendedName>
</protein>
<gene>
    <name evidence="2" type="ORF">B0H16DRAFT_1733624</name>
</gene>
<feature type="domain" description="Zn(2)-C6 fungal-type" evidence="1">
    <location>
        <begin position="40"/>
        <end position="70"/>
    </location>
</feature>
<dbReference type="CDD" id="cd00067">
    <property type="entry name" value="GAL4"/>
    <property type="match status" value="1"/>
</dbReference>
<dbReference type="EMBL" id="JARKIB010000157">
    <property type="protein sequence ID" value="KAJ7730772.1"/>
    <property type="molecule type" value="Genomic_DNA"/>
</dbReference>
<dbReference type="Proteomes" id="UP001215598">
    <property type="component" value="Unassembled WGS sequence"/>
</dbReference>
<dbReference type="GO" id="GO:0000981">
    <property type="term" value="F:DNA-binding transcription factor activity, RNA polymerase II-specific"/>
    <property type="evidence" value="ECO:0007669"/>
    <property type="project" value="InterPro"/>
</dbReference>
<sequence>MSQNVGLCYLCTRALTGRQAEMIEIVKFIHSQVMIRRSTCCEECDLTDKECDEQKPDCTQCLKAGMKCIYSENTMDSGRQFTFLPSTEYMANLDQAESPAVNIPPAANSPDRSANSNVIQSHSDWTPITQVNSAQEAVYSAEKALAMETDSGIAASGSETFDVARLLSTSLKNSFRNSQEKADRKAADFFAAVPTNAFYGVTDHRMVSDAERERSFPDQMRVVNQGAVLNSQGSVENQGRSRDVIVDAGLDATSLIDILGQIAAGTKAKINTSELATRNSVHGNGLDDTPLYATDLIAQLYGLQTSHASNNDTGYSDSGVMKALDDLQAVINIDHEETSADTDTERLFGELIDVSVTEEAGAAVETSDNWDEEFKTLFDFVI</sequence>
<proteinExistence type="predicted"/>
<name>A0AAD7MSI8_9AGAR</name>
<keyword evidence="3" id="KW-1185">Reference proteome</keyword>
<comment type="caution">
    <text evidence="2">The sequence shown here is derived from an EMBL/GenBank/DDBJ whole genome shotgun (WGS) entry which is preliminary data.</text>
</comment>
<dbReference type="Gene3D" id="4.10.240.10">
    <property type="entry name" value="Zn(2)-C6 fungal-type DNA-binding domain"/>
    <property type="match status" value="1"/>
</dbReference>
<dbReference type="GO" id="GO:0008270">
    <property type="term" value="F:zinc ion binding"/>
    <property type="evidence" value="ECO:0007669"/>
    <property type="project" value="InterPro"/>
</dbReference>
<evidence type="ECO:0000313" key="2">
    <source>
        <dbReference type="EMBL" id="KAJ7730772.1"/>
    </source>
</evidence>
<dbReference type="AlphaFoldDB" id="A0AAD7MSI8"/>